<evidence type="ECO:0000256" key="7">
    <source>
        <dbReference type="ARBA" id="ARBA00022842"/>
    </source>
</evidence>
<dbReference type="GO" id="GO:0046872">
    <property type="term" value="F:metal ion binding"/>
    <property type="evidence" value="ECO:0007669"/>
    <property type="project" value="UniProtKB-KW"/>
</dbReference>
<feature type="region of interest" description="Disordered" evidence="8">
    <location>
        <begin position="879"/>
        <end position="919"/>
    </location>
</feature>
<dbReference type="EMBL" id="MCFI01000008">
    <property type="protein sequence ID" value="ORY83276.1"/>
    <property type="molecule type" value="Genomic_DNA"/>
</dbReference>
<feature type="region of interest" description="Disordered" evidence="8">
    <location>
        <begin position="108"/>
        <end position="128"/>
    </location>
</feature>
<dbReference type="InterPro" id="IPR054708">
    <property type="entry name" value="MTPAP-like_central"/>
</dbReference>
<feature type="compositionally biased region" description="Polar residues" evidence="8">
    <location>
        <begin position="795"/>
        <end position="810"/>
    </location>
</feature>
<dbReference type="AlphaFoldDB" id="A0A1Y2FJ40"/>
<evidence type="ECO:0000256" key="2">
    <source>
        <dbReference type="ARBA" id="ARBA00001946"/>
    </source>
</evidence>
<feature type="compositionally biased region" description="Low complexity" evidence="8">
    <location>
        <begin position="143"/>
        <end position="160"/>
    </location>
</feature>
<dbReference type="InterPro" id="IPR002058">
    <property type="entry name" value="PAP_assoc"/>
</dbReference>
<evidence type="ECO:0000259" key="9">
    <source>
        <dbReference type="Pfam" id="PF03828"/>
    </source>
</evidence>
<dbReference type="RefSeq" id="XP_040725857.1">
    <property type="nucleotide sequence ID" value="XM_040869232.1"/>
</dbReference>
<feature type="region of interest" description="Disordered" evidence="8">
    <location>
        <begin position="182"/>
        <end position="232"/>
    </location>
</feature>
<dbReference type="Pfam" id="PF03828">
    <property type="entry name" value="PAP_assoc"/>
    <property type="match status" value="1"/>
</dbReference>
<keyword evidence="12" id="KW-1185">Reference proteome</keyword>
<evidence type="ECO:0000256" key="6">
    <source>
        <dbReference type="ARBA" id="ARBA00022723"/>
    </source>
</evidence>
<feature type="domain" description="Poly(A) RNA polymerase mitochondrial-like central palm" evidence="10">
    <location>
        <begin position="328"/>
        <end position="460"/>
    </location>
</feature>
<evidence type="ECO:0000256" key="5">
    <source>
        <dbReference type="ARBA" id="ARBA00022679"/>
    </source>
</evidence>
<comment type="cofactor">
    <cofactor evidence="2">
        <name>Mg(2+)</name>
        <dbReference type="ChEBI" id="CHEBI:18420"/>
    </cofactor>
</comment>
<feature type="region of interest" description="Disordered" evidence="8">
    <location>
        <begin position="142"/>
        <end position="167"/>
    </location>
</feature>
<dbReference type="Gene3D" id="1.10.1410.10">
    <property type="match status" value="1"/>
</dbReference>
<feature type="region of interest" description="Disordered" evidence="8">
    <location>
        <begin position="245"/>
        <end position="264"/>
    </location>
</feature>
<dbReference type="Gene3D" id="3.30.460.10">
    <property type="entry name" value="Beta Polymerase, domain 2"/>
    <property type="match status" value="1"/>
</dbReference>
<organism evidence="11 12">
    <name type="scientific">Protomyces lactucae-debilis</name>
    <dbReference type="NCBI Taxonomy" id="2754530"/>
    <lineage>
        <taxon>Eukaryota</taxon>
        <taxon>Fungi</taxon>
        <taxon>Dikarya</taxon>
        <taxon>Ascomycota</taxon>
        <taxon>Taphrinomycotina</taxon>
        <taxon>Taphrinomycetes</taxon>
        <taxon>Taphrinales</taxon>
        <taxon>Protomycetaceae</taxon>
        <taxon>Protomyces</taxon>
    </lineage>
</organism>
<dbReference type="GO" id="GO:0010605">
    <property type="term" value="P:negative regulation of macromolecule metabolic process"/>
    <property type="evidence" value="ECO:0007669"/>
    <property type="project" value="UniProtKB-ARBA"/>
</dbReference>
<comment type="cofactor">
    <cofactor evidence="1">
        <name>Mn(2+)</name>
        <dbReference type="ChEBI" id="CHEBI:29035"/>
    </cofactor>
</comment>
<keyword evidence="7" id="KW-0460">Magnesium</keyword>
<dbReference type="STRING" id="56484.A0A1Y2FJ40"/>
<dbReference type="InterPro" id="IPR043519">
    <property type="entry name" value="NT_sf"/>
</dbReference>
<keyword evidence="5" id="KW-0808">Transferase</keyword>
<feature type="compositionally biased region" description="Basic and acidic residues" evidence="8">
    <location>
        <begin position="1"/>
        <end position="33"/>
    </location>
</feature>
<dbReference type="PANTHER" id="PTHR12271">
    <property type="entry name" value="POLY A POLYMERASE CID PAP -RELATED"/>
    <property type="match status" value="1"/>
</dbReference>
<feature type="compositionally biased region" description="Polar residues" evidence="8">
    <location>
        <begin position="1005"/>
        <end position="1027"/>
    </location>
</feature>
<dbReference type="SUPFAM" id="SSF81631">
    <property type="entry name" value="PAP/OAS1 substrate-binding domain"/>
    <property type="match status" value="1"/>
</dbReference>
<evidence type="ECO:0000259" key="10">
    <source>
        <dbReference type="Pfam" id="PF22600"/>
    </source>
</evidence>
<gene>
    <name evidence="11" type="ORF">BCR37DRAFT_379310</name>
</gene>
<dbReference type="GO" id="GO:0031123">
    <property type="term" value="P:RNA 3'-end processing"/>
    <property type="evidence" value="ECO:0007669"/>
    <property type="project" value="TreeGrafter"/>
</dbReference>
<evidence type="ECO:0000256" key="4">
    <source>
        <dbReference type="ARBA" id="ARBA00012388"/>
    </source>
</evidence>
<feature type="region of interest" description="Disordered" evidence="8">
    <location>
        <begin position="749"/>
        <end position="839"/>
    </location>
</feature>
<accession>A0A1Y2FJ40</accession>
<feature type="domain" description="PAP-associated" evidence="9">
    <location>
        <begin position="551"/>
        <end position="604"/>
    </location>
</feature>
<evidence type="ECO:0000256" key="8">
    <source>
        <dbReference type="SAM" id="MobiDB-lite"/>
    </source>
</evidence>
<feature type="compositionally biased region" description="Polar residues" evidence="8">
    <location>
        <begin position="825"/>
        <end position="839"/>
    </location>
</feature>
<reference evidence="11 12" key="1">
    <citation type="submission" date="2016-07" db="EMBL/GenBank/DDBJ databases">
        <title>Pervasive Adenine N6-methylation of Active Genes in Fungi.</title>
        <authorList>
            <consortium name="DOE Joint Genome Institute"/>
            <person name="Mondo S.J."/>
            <person name="Dannebaum R.O."/>
            <person name="Kuo R.C."/>
            <person name="Labutti K."/>
            <person name="Haridas S."/>
            <person name="Kuo A."/>
            <person name="Salamov A."/>
            <person name="Ahrendt S.R."/>
            <person name="Lipzen A."/>
            <person name="Sullivan W."/>
            <person name="Andreopoulos W.B."/>
            <person name="Clum A."/>
            <person name="Lindquist E."/>
            <person name="Daum C."/>
            <person name="Ramamoorthy G.K."/>
            <person name="Gryganskyi A."/>
            <person name="Culley D."/>
            <person name="Magnuson J.K."/>
            <person name="James T.Y."/>
            <person name="O'Malley M.A."/>
            <person name="Stajich J.E."/>
            <person name="Spatafora J.W."/>
            <person name="Visel A."/>
            <person name="Grigoriev I.V."/>
        </authorList>
    </citation>
    <scope>NUCLEOTIDE SEQUENCE [LARGE SCALE GENOMIC DNA]</scope>
    <source>
        <strain evidence="11 12">12-1054</strain>
    </source>
</reference>
<feature type="compositionally biased region" description="Low complexity" evidence="8">
    <location>
        <begin position="43"/>
        <end position="58"/>
    </location>
</feature>
<protein>
    <recommendedName>
        <fullName evidence="4">polynucleotide adenylyltransferase</fullName>
        <ecNumber evidence="4">2.7.7.19</ecNumber>
    </recommendedName>
</protein>
<dbReference type="Proteomes" id="UP000193685">
    <property type="component" value="Unassembled WGS sequence"/>
</dbReference>
<comment type="caution">
    <text evidence="11">The sequence shown here is derived from an EMBL/GenBank/DDBJ whole genome shotgun (WGS) entry which is preliminary data.</text>
</comment>
<sequence>MARRAQEKTQRLFLDKTDAERHKQSALGTDKRSLSTRAALPNTSPAHTHTPTPEATTSQRDKQTSSRLAISSSEQKRSDIQHLDPHPAQLRSSEAIYTQTLSAKSAVDRLDGRGEYTTSPEAGRVSPSAAQHIVVRIPQIHGTSTKTQAHTSTTSATPPSNDFYANVNGNHSARQLQELHGVSSLEGQSHEESSMPVGSQSKITAGVSPLRSSTSRKGHGHVRSSSESRVPHRASFQDLLATSFSTQPAHHSPPQEAAVPVVSKPVSHERSNIDLRRSKGVRLGACPFETTLAQATRRIPYGMADKPLILSDKLAMSYTLTADEDARLSQELIALYETLLPSDEGIRSKQAFIHKLERLLKSEWPGKDFTVHAFGSTENLLGTDTSDLDVCIVTSWKGFATQTCHLSSFMHRSGMQSVVCRAGAKVPVVAIYDPELKVACDMNINNKLALRNSKLVRTYMEIDVRARQLAYFVKHWAKCRALNDAVCNTLTSYSWALLVINFLQVRQPPVLPCLHSWPHDTIPPLQGIDVSFADDVQKFGLSGFGRHNHESIGALVFGFFHYYTYLFNYPVAVASVRSGGVVERASKGFAPDQLFGIEEPFTTSRNLGNTADMDSHRGIHLELARIHEFLANGRTFEDACEPYVFRGPKSKRYQIHPQAKSGNRRQAHMLQQPRSHGHIGRSGFYQPGAGQVNYQTADPMTDFGSFRHHNPEYHAGNGVPIEHLQFLQSAFPLSVQYYQQFAHLLNSMPQEEHRSYSERRRSQEVWRRRQPLQNLSERQHQRQSNQQRQSFHQSAYQRQDLSAQGLQNHSGALPHPPQPLLYSLDSGNSQRTPNPAQSLNGYLDHVTQFQRTVSLAYCDALVQNLEPALAPHQAAGHVSARHGSECSDTTTASMTRATSSRSSPSSSGQHSPTISASMPYMDTAQSGERLHMSSFEMPVSLHDVQGLRSASLATSSSFDYASAVQHKNTTTPPKRRSSHPQIAALTPASFHSFSSKPSYARVASKPSSPDAQERTTPLVNSVRATVQ</sequence>
<feature type="compositionally biased region" description="Low complexity" evidence="8">
    <location>
        <begin position="887"/>
        <end position="915"/>
    </location>
</feature>
<dbReference type="CDD" id="cd05402">
    <property type="entry name" value="NT_PAP_TUTase"/>
    <property type="match status" value="1"/>
</dbReference>
<feature type="compositionally biased region" description="Low complexity" evidence="8">
    <location>
        <begin position="782"/>
        <end position="794"/>
    </location>
</feature>
<evidence type="ECO:0000256" key="1">
    <source>
        <dbReference type="ARBA" id="ARBA00001936"/>
    </source>
</evidence>
<dbReference type="SUPFAM" id="SSF81301">
    <property type="entry name" value="Nucleotidyltransferase"/>
    <property type="match status" value="1"/>
</dbReference>
<dbReference type="PANTHER" id="PTHR12271:SF113">
    <property type="entry name" value="POLY(A) RNA POLYMERASE CID11"/>
    <property type="match status" value="1"/>
</dbReference>
<dbReference type="GO" id="GO:1990817">
    <property type="term" value="F:poly(A) RNA polymerase activity"/>
    <property type="evidence" value="ECO:0007669"/>
    <property type="project" value="UniProtKB-EC"/>
</dbReference>
<evidence type="ECO:0000313" key="12">
    <source>
        <dbReference type="Proteomes" id="UP000193685"/>
    </source>
</evidence>
<proteinExistence type="inferred from homology"/>
<keyword evidence="6" id="KW-0479">Metal-binding</keyword>
<feature type="compositionally biased region" description="Basic and acidic residues" evidence="8">
    <location>
        <begin position="74"/>
        <end position="85"/>
    </location>
</feature>
<dbReference type="Pfam" id="PF22600">
    <property type="entry name" value="MTPAP-like_central"/>
    <property type="match status" value="1"/>
</dbReference>
<name>A0A1Y2FJ40_PROLT</name>
<comment type="similarity">
    <text evidence="3">Belongs to the DNA polymerase type-B-like family.</text>
</comment>
<dbReference type="EC" id="2.7.7.19" evidence="4"/>
<feature type="region of interest" description="Disordered" evidence="8">
    <location>
        <begin position="996"/>
        <end position="1027"/>
    </location>
</feature>
<evidence type="ECO:0000313" key="11">
    <source>
        <dbReference type="EMBL" id="ORY83276.1"/>
    </source>
</evidence>
<dbReference type="OrthoDB" id="2274644at2759"/>
<evidence type="ECO:0000256" key="3">
    <source>
        <dbReference type="ARBA" id="ARBA00008593"/>
    </source>
</evidence>
<dbReference type="GeneID" id="63785831"/>
<feature type="region of interest" description="Disordered" evidence="8">
    <location>
        <begin position="1"/>
        <end position="90"/>
    </location>
</feature>
<feature type="compositionally biased region" description="Basic and acidic residues" evidence="8">
    <location>
        <begin position="750"/>
        <end position="767"/>
    </location>
</feature>